<evidence type="ECO:0000313" key="2">
    <source>
        <dbReference type="Proteomes" id="UP000009168"/>
    </source>
</evidence>
<reference evidence="2" key="1">
    <citation type="journal article" date="2006" name="PLoS Biol.">
        <title>Macronuclear genome sequence of the ciliate Tetrahymena thermophila, a model eukaryote.</title>
        <authorList>
            <person name="Eisen J.A."/>
            <person name="Coyne R.S."/>
            <person name="Wu M."/>
            <person name="Wu D."/>
            <person name="Thiagarajan M."/>
            <person name="Wortman J.R."/>
            <person name="Badger J.H."/>
            <person name="Ren Q."/>
            <person name="Amedeo P."/>
            <person name="Jones K.M."/>
            <person name="Tallon L.J."/>
            <person name="Delcher A.L."/>
            <person name="Salzberg S.L."/>
            <person name="Silva J.C."/>
            <person name="Haas B.J."/>
            <person name="Majoros W.H."/>
            <person name="Farzad M."/>
            <person name="Carlton J.M."/>
            <person name="Smith R.K. Jr."/>
            <person name="Garg J."/>
            <person name="Pearlman R.E."/>
            <person name="Karrer K.M."/>
            <person name="Sun L."/>
            <person name="Manning G."/>
            <person name="Elde N.C."/>
            <person name="Turkewitz A.P."/>
            <person name="Asai D.J."/>
            <person name="Wilkes D.E."/>
            <person name="Wang Y."/>
            <person name="Cai H."/>
            <person name="Collins K."/>
            <person name="Stewart B.A."/>
            <person name="Lee S.R."/>
            <person name="Wilamowska K."/>
            <person name="Weinberg Z."/>
            <person name="Ruzzo W.L."/>
            <person name="Wloga D."/>
            <person name="Gaertig J."/>
            <person name="Frankel J."/>
            <person name="Tsao C.-C."/>
            <person name="Gorovsky M.A."/>
            <person name="Keeling P.J."/>
            <person name="Waller R.F."/>
            <person name="Patron N.J."/>
            <person name="Cherry J.M."/>
            <person name="Stover N.A."/>
            <person name="Krieger C.J."/>
            <person name="del Toro C."/>
            <person name="Ryder H.F."/>
            <person name="Williamson S.C."/>
            <person name="Barbeau R.A."/>
            <person name="Hamilton E.P."/>
            <person name="Orias E."/>
        </authorList>
    </citation>
    <scope>NUCLEOTIDE SEQUENCE [LARGE SCALE GENOMIC DNA]</scope>
    <source>
        <strain evidence="2">SB210</strain>
    </source>
</reference>
<dbReference type="InParanoid" id="W7XL25"/>
<accession>W7XL25</accession>
<dbReference type="AlphaFoldDB" id="W7XL25"/>
<organism evidence="1 2">
    <name type="scientific">Tetrahymena thermophila (strain SB210)</name>
    <dbReference type="NCBI Taxonomy" id="312017"/>
    <lineage>
        <taxon>Eukaryota</taxon>
        <taxon>Sar</taxon>
        <taxon>Alveolata</taxon>
        <taxon>Ciliophora</taxon>
        <taxon>Intramacronucleata</taxon>
        <taxon>Oligohymenophorea</taxon>
        <taxon>Hymenostomatida</taxon>
        <taxon>Tetrahymenina</taxon>
        <taxon>Tetrahymenidae</taxon>
        <taxon>Tetrahymena</taxon>
    </lineage>
</organism>
<dbReference type="GeneID" id="24440856"/>
<dbReference type="KEGG" id="tet:TTHERM_000835149"/>
<dbReference type="EMBL" id="GG662778">
    <property type="protein sequence ID" value="EWS75549.1"/>
    <property type="molecule type" value="Genomic_DNA"/>
</dbReference>
<sequence length="60" mass="7361">MIFNQIYSSIKKRKLFLVKQRFLIFIYMKRKTNLLFGFIFDFQNLIILLQEKSLNQSLIN</sequence>
<gene>
    <name evidence="1" type="ORF">TTHERM_000835149</name>
</gene>
<protein>
    <submittedName>
        <fullName evidence="1">Uncharacterized protein</fullName>
    </submittedName>
</protein>
<dbReference type="RefSeq" id="XP_012651915.1">
    <property type="nucleotide sequence ID" value="XM_012796461.1"/>
</dbReference>
<dbReference type="Proteomes" id="UP000009168">
    <property type="component" value="Unassembled WGS sequence"/>
</dbReference>
<proteinExistence type="predicted"/>
<name>W7XL25_TETTS</name>
<evidence type="ECO:0000313" key="1">
    <source>
        <dbReference type="EMBL" id="EWS75549.1"/>
    </source>
</evidence>
<keyword evidence="2" id="KW-1185">Reference proteome</keyword>